<organism evidence="1 2">
    <name type="scientific">Corynebacterium argentoratense DSM 44202</name>
    <dbReference type="NCBI Taxonomy" id="1348662"/>
    <lineage>
        <taxon>Bacteria</taxon>
        <taxon>Bacillati</taxon>
        <taxon>Actinomycetota</taxon>
        <taxon>Actinomycetes</taxon>
        <taxon>Mycobacteriales</taxon>
        <taxon>Corynebacteriaceae</taxon>
        <taxon>Corynebacterium</taxon>
    </lineage>
</organism>
<dbReference type="HOGENOM" id="CLU_2805122_0_0_11"/>
<protein>
    <submittedName>
        <fullName evidence="1">Uncharacterized protein</fullName>
    </submittedName>
</protein>
<sequence length="67" mass="7418">MGGAELCGYTTQKDLTDADATGAYIVESLSVIDRHTGDEVDRVRLPKPESEKYFRQYTSIAFAPEGF</sequence>
<name>U3GYS0_9CORY</name>
<dbReference type="KEGG" id="caz:CARG_09185"/>
<dbReference type="EMBL" id="CP006365">
    <property type="protein sequence ID" value="AGU15933.1"/>
    <property type="molecule type" value="Genomic_DNA"/>
</dbReference>
<evidence type="ECO:0000313" key="1">
    <source>
        <dbReference type="EMBL" id="AGU15933.1"/>
    </source>
</evidence>
<evidence type="ECO:0000313" key="2">
    <source>
        <dbReference type="Proteomes" id="UP000016943"/>
    </source>
</evidence>
<accession>U3GYS0</accession>
<dbReference type="AlphaFoldDB" id="U3GYS0"/>
<dbReference type="Proteomes" id="UP000016943">
    <property type="component" value="Chromosome"/>
</dbReference>
<reference evidence="1 2" key="1">
    <citation type="journal article" date="2013" name="Genome Announc.">
        <title>Whole-Genome Sequence of the Clinical Strain Corynebacterium argentoratense DSM 44202, Isolated from a Human Throat Specimen.</title>
        <authorList>
            <person name="Bomholt C."/>
            <person name="Glaub A."/>
            <person name="Gravermann K."/>
            <person name="Albersmeier A."/>
            <person name="Brinkrolf K."/>
            <person name="Ruckert C."/>
            <person name="Tauch A."/>
        </authorList>
    </citation>
    <scope>NUCLEOTIDE SEQUENCE [LARGE SCALE GENOMIC DNA]</scope>
    <source>
        <strain evidence="1">DSM 44202</strain>
    </source>
</reference>
<proteinExistence type="predicted"/>
<keyword evidence="2" id="KW-1185">Reference proteome</keyword>
<gene>
    <name evidence="1" type="ORF">CARG_09185</name>
</gene>